<dbReference type="InterPro" id="IPR013406">
    <property type="entry name" value="CHP02574_addiction_mod"/>
</dbReference>
<accession>A0A399F7G9</accession>
<dbReference type="AlphaFoldDB" id="A0A399F7G9"/>
<sequence>MSKEQVLEQALGLDYEDRADLARRLLDGLEDLSPEEYEQAWLEVAVRRAEELRSGKAKGIPVEEVLRDAGSRLG</sequence>
<reference evidence="1 2" key="1">
    <citation type="submission" date="2018-08" db="EMBL/GenBank/DDBJ databases">
        <title>Meiothermus terrae DSM 26712 genome sequencing project.</title>
        <authorList>
            <person name="Da Costa M.S."/>
            <person name="Albuquerque L."/>
            <person name="Raposo P."/>
            <person name="Froufe H.J.C."/>
            <person name="Barroso C.S."/>
            <person name="Egas C."/>
        </authorList>
    </citation>
    <scope>NUCLEOTIDE SEQUENCE [LARGE SCALE GENOMIC DNA]</scope>
    <source>
        <strain evidence="1 2">DSM 26712</strain>
    </source>
</reference>
<comment type="caution">
    <text evidence="1">The sequence shown here is derived from an EMBL/GenBank/DDBJ whole genome shotgun (WGS) entry which is preliminary data.</text>
</comment>
<name>A0A399F7G9_9DEIN</name>
<keyword evidence="2" id="KW-1185">Reference proteome</keyword>
<gene>
    <name evidence="1" type="ORF">Mterra_00065</name>
</gene>
<evidence type="ECO:0000313" key="1">
    <source>
        <dbReference type="EMBL" id="RIH90842.1"/>
    </source>
</evidence>
<proteinExistence type="predicted"/>
<dbReference type="OrthoDB" id="5570388at2"/>
<dbReference type="EMBL" id="QXDL01000002">
    <property type="protein sequence ID" value="RIH90842.1"/>
    <property type="molecule type" value="Genomic_DNA"/>
</dbReference>
<dbReference type="RefSeq" id="WP_119313350.1">
    <property type="nucleotide sequence ID" value="NZ_QXDL01000002.1"/>
</dbReference>
<organism evidence="1 2">
    <name type="scientific">Calidithermus terrae</name>
    <dbReference type="NCBI Taxonomy" id="1408545"/>
    <lineage>
        <taxon>Bacteria</taxon>
        <taxon>Thermotogati</taxon>
        <taxon>Deinococcota</taxon>
        <taxon>Deinococci</taxon>
        <taxon>Thermales</taxon>
        <taxon>Thermaceae</taxon>
        <taxon>Calidithermus</taxon>
    </lineage>
</organism>
<dbReference type="Pfam" id="PF09720">
    <property type="entry name" value="Unstab_antitox"/>
    <property type="match status" value="1"/>
</dbReference>
<evidence type="ECO:0000313" key="2">
    <source>
        <dbReference type="Proteomes" id="UP000265715"/>
    </source>
</evidence>
<dbReference type="Proteomes" id="UP000265715">
    <property type="component" value="Unassembled WGS sequence"/>
</dbReference>
<protein>
    <submittedName>
        <fullName evidence="1">Putative addiction module component</fullName>
    </submittedName>
</protein>